<proteinExistence type="predicted"/>
<dbReference type="KEGG" id="dsc:ABOD76_04055"/>
<accession>A0AAU7U712</accession>
<organism evidence="1">
    <name type="scientific">Deinococcus sonorensis KR-87</name>
    <dbReference type="NCBI Taxonomy" id="694439"/>
    <lineage>
        <taxon>Bacteria</taxon>
        <taxon>Thermotogati</taxon>
        <taxon>Deinococcota</taxon>
        <taxon>Deinococci</taxon>
        <taxon>Deinococcales</taxon>
        <taxon>Deinococcaceae</taxon>
        <taxon>Deinococcus</taxon>
    </lineage>
</organism>
<dbReference type="RefSeq" id="WP_350242276.1">
    <property type="nucleotide sequence ID" value="NZ_CP158298.1"/>
</dbReference>
<protein>
    <submittedName>
        <fullName evidence="1">Uncharacterized protein</fullName>
    </submittedName>
</protein>
<sequence length="77" mass="8506">MTLNEALHELRHVEAMVNLAEELIAMPLHRTPEEAKLARSMLTVSTALLATLLSSTDPLRAAAARSFRQAKNIQNLN</sequence>
<dbReference type="AlphaFoldDB" id="A0AAU7U712"/>
<keyword evidence="1" id="KW-0614">Plasmid</keyword>
<reference evidence="1" key="1">
    <citation type="submission" date="2024-06" db="EMBL/GenBank/DDBJ databases">
        <title>Draft Genome Sequence of Deinococcus sonorensis Type Strain KR-87, a Biofilm Producing Representative of the Genus Deinococcus.</title>
        <authorList>
            <person name="Boren L.S."/>
            <person name="Grosso R.A."/>
            <person name="Hugenberg-Cox A.N."/>
            <person name="Hill J.T.E."/>
            <person name="Albert C.M."/>
            <person name="Tuohy J.M."/>
        </authorList>
    </citation>
    <scope>NUCLEOTIDE SEQUENCE</scope>
    <source>
        <strain evidence="1">KR-87</strain>
        <plasmid evidence="1">pDson03</plasmid>
    </source>
</reference>
<name>A0AAU7U712_9DEIO</name>
<dbReference type="EMBL" id="CP158298">
    <property type="protein sequence ID" value="XBV84239.1"/>
    <property type="molecule type" value="Genomic_DNA"/>
</dbReference>
<gene>
    <name evidence="1" type="ORF">ABOD76_04055</name>
</gene>
<geneLocation type="plasmid" evidence="1">
    <name>pDson03</name>
</geneLocation>
<evidence type="ECO:0000313" key="1">
    <source>
        <dbReference type="EMBL" id="XBV84239.1"/>
    </source>
</evidence>